<evidence type="ECO:0000313" key="5">
    <source>
        <dbReference type="Proteomes" id="UP000314223"/>
    </source>
</evidence>
<evidence type="ECO:0000313" key="3">
    <source>
        <dbReference type="EMBL" id="GGC29164.1"/>
    </source>
</evidence>
<gene>
    <name evidence="4" type="ORF">FHQ09_06415</name>
    <name evidence="3" type="ORF">GCM10010974_09640</name>
</gene>
<proteinExistence type="predicted"/>
<dbReference type="AlphaFoldDB" id="A0A5C4X3F7"/>
<dbReference type="InterPro" id="IPR002575">
    <property type="entry name" value="Aminoglycoside_PTrfase"/>
</dbReference>
<keyword evidence="6" id="KW-1185">Reference proteome</keyword>
<dbReference type="EMBL" id="BMJG01000002">
    <property type="protein sequence ID" value="GGC29164.1"/>
    <property type="molecule type" value="Genomic_DNA"/>
</dbReference>
<name>A0A5C4X3F7_9MICO</name>
<reference evidence="6" key="2">
    <citation type="journal article" date="2019" name="Int. J. Syst. Evol. Microbiol.">
        <title>The Global Catalogue of Microorganisms (GCM) 10K type strain sequencing project: providing services to taxonomists for standard genome sequencing and annotation.</title>
        <authorList>
            <consortium name="The Broad Institute Genomics Platform"/>
            <consortium name="The Broad Institute Genome Sequencing Center for Infectious Disease"/>
            <person name="Wu L."/>
            <person name="Ma J."/>
        </authorList>
    </citation>
    <scope>NUCLEOTIDE SEQUENCE [LARGE SCALE GENOMIC DNA]</scope>
    <source>
        <strain evidence="6">CGMCC 1.15472</strain>
    </source>
</reference>
<dbReference type="SUPFAM" id="SSF56112">
    <property type="entry name" value="Protein kinase-like (PK-like)"/>
    <property type="match status" value="1"/>
</dbReference>
<reference evidence="3" key="1">
    <citation type="journal article" date="2014" name="Int. J. Syst. Evol. Microbiol.">
        <title>Complete genome of a new Firmicutes species belonging to the dominant human colonic microbiota ('Ruminococcus bicirculans') reveals two chromosomes and a selective capacity to utilize plant glucans.</title>
        <authorList>
            <consortium name="NISC Comparative Sequencing Program"/>
            <person name="Wegmann U."/>
            <person name="Louis P."/>
            <person name="Goesmann A."/>
            <person name="Henrissat B."/>
            <person name="Duncan S.H."/>
            <person name="Flint H.J."/>
        </authorList>
    </citation>
    <scope>NUCLEOTIDE SEQUENCE</scope>
    <source>
        <strain evidence="3">CGMCC 1.15472</strain>
    </source>
</reference>
<comment type="caution">
    <text evidence="4">The sequence shown here is derived from an EMBL/GenBank/DDBJ whole genome shotgun (WGS) entry which is preliminary data.</text>
</comment>
<dbReference type="Proteomes" id="UP000314223">
    <property type="component" value="Unassembled WGS sequence"/>
</dbReference>
<evidence type="ECO:0000256" key="1">
    <source>
        <dbReference type="SAM" id="MobiDB-lite"/>
    </source>
</evidence>
<reference evidence="4 5" key="3">
    <citation type="submission" date="2019-06" db="EMBL/GenBank/DDBJ databases">
        <authorList>
            <person name="Mardanova A.M."/>
            <person name="Pudova D.S."/>
            <person name="Shagimardanova E.I."/>
            <person name="Gogoleva N.E."/>
            <person name="Lutfullin M.T."/>
            <person name="Hadieva G.F."/>
            <person name="Sharipova M.R."/>
        </authorList>
    </citation>
    <scope>NUCLEOTIDE SEQUENCE [LARGE SCALE GENOMIC DNA]</scope>
    <source>
        <strain evidence="4 5">MG-1</strain>
    </source>
</reference>
<feature type="region of interest" description="Disordered" evidence="1">
    <location>
        <begin position="238"/>
        <end position="257"/>
    </location>
</feature>
<evidence type="ECO:0000313" key="4">
    <source>
        <dbReference type="EMBL" id="TNM55870.1"/>
    </source>
</evidence>
<dbReference type="Gene3D" id="3.90.1200.10">
    <property type="match status" value="1"/>
</dbReference>
<dbReference type="Pfam" id="PF01636">
    <property type="entry name" value="APH"/>
    <property type="match status" value="1"/>
</dbReference>
<dbReference type="Proteomes" id="UP000632322">
    <property type="component" value="Unassembled WGS sequence"/>
</dbReference>
<dbReference type="RefSeq" id="WP_139468009.1">
    <property type="nucleotide sequence ID" value="NZ_BMJG01000002.1"/>
</dbReference>
<reference evidence="3" key="4">
    <citation type="submission" date="2024-05" db="EMBL/GenBank/DDBJ databases">
        <authorList>
            <person name="Sun Q."/>
            <person name="Zhou Y."/>
        </authorList>
    </citation>
    <scope>NUCLEOTIDE SEQUENCE</scope>
    <source>
        <strain evidence="3">CGMCC 1.15472</strain>
    </source>
</reference>
<protein>
    <recommendedName>
        <fullName evidence="2">Aminoglycoside phosphotransferase domain-containing protein</fullName>
    </recommendedName>
</protein>
<sequence length="439" mass="47769">MTASISDPVNDFVDTRFALLPYIDELRSADELSRRLGFAVRPRRVRVKPGKSAIVAWQREEPSRLGEFDGWGFTAVLTSPDKLANARRRAARHGQELVVHEAADPRSAGATGAVLVTGGVLADPRIGKHVARTLDHLGGDLRIIGYNPARRLLLKHTPADGAPEFVRIAADSQIHLAEAADRWQRAELPSLPVEFVGGRDTATRSPWWGTGDLSDRPDPNVAEEVGVIIAELHRGGVSDTRALPDDEGDPGESAGVQADKVGASAGEDGRALDSPLDQLETTSRSLVRLLPERETDIVGLLSELSRRLGPNRGLGPKRELREIHGDLSPDQVLLANSECRIIDLDRSGYGPIGMDLGRWIAACRVDSRLHELEHPFIDGYRSAGGEETDLGAWTAWAILVAALEPWRSCSETWRDETMRIIDLARTALEGNAPTTEVAP</sequence>
<evidence type="ECO:0000259" key="2">
    <source>
        <dbReference type="Pfam" id="PF01636"/>
    </source>
</evidence>
<dbReference type="InterPro" id="IPR011009">
    <property type="entry name" value="Kinase-like_dom_sf"/>
</dbReference>
<accession>A0A5C4X3F7</accession>
<feature type="domain" description="Aminoglycoside phosphotransferase" evidence="2">
    <location>
        <begin position="182"/>
        <end position="379"/>
    </location>
</feature>
<organism evidence="4 5">
    <name type="scientific">Brevibacterium sediminis</name>
    <dbReference type="NCBI Taxonomy" id="1857024"/>
    <lineage>
        <taxon>Bacteria</taxon>
        <taxon>Bacillati</taxon>
        <taxon>Actinomycetota</taxon>
        <taxon>Actinomycetes</taxon>
        <taxon>Micrococcales</taxon>
        <taxon>Brevibacteriaceae</taxon>
        <taxon>Brevibacterium</taxon>
    </lineage>
</organism>
<dbReference type="EMBL" id="VDMQ01000003">
    <property type="protein sequence ID" value="TNM55870.1"/>
    <property type="molecule type" value="Genomic_DNA"/>
</dbReference>
<evidence type="ECO:0000313" key="6">
    <source>
        <dbReference type="Proteomes" id="UP000632322"/>
    </source>
</evidence>